<protein>
    <submittedName>
        <fullName evidence="2">Uncharacterized protein</fullName>
    </submittedName>
</protein>
<dbReference type="Proteomes" id="UP001189429">
    <property type="component" value="Unassembled WGS sequence"/>
</dbReference>
<proteinExistence type="predicted"/>
<feature type="compositionally biased region" description="Gly residues" evidence="1">
    <location>
        <begin position="136"/>
        <end position="150"/>
    </location>
</feature>
<feature type="region of interest" description="Disordered" evidence="1">
    <location>
        <begin position="86"/>
        <end position="167"/>
    </location>
</feature>
<comment type="caution">
    <text evidence="2">The sequence shown here is derived from an EMBL/GenBank/DDBJ whole genome shotgun (WGS) entry which is preliminary data.</text>
</comment>
<organism evidence="2 3">
    <name type="scientific">Prorocentrum cordatum</name>
    <dbReference type="NCBI Taxonomy" id="2364126"/>
    <lineage>
        <taxon>Eukaryota</taxon>
        <taxon>Sar</taxon>
        <taxon>Alveolata</taxon>
        <taxon>Dinophyceae</taxon>
        <taxon>Prorocentrales</taxon>
        <taxon>Prorocentraceae</taxon>
        <taxon>Prorocentrum</taxon>
    </lineage>
</organism>
<name>A0ABN9UJP5_9DINO</name>
<accession>A0ABN9UJP5</accession>
<sequence length="461" mass="49104">MVCAARLRWPSDQLALGRQCRLRVNSHCDKVIVNVVLLPVFDSLMLNSFALQLVASLLDSLPHAVVVDHGHCTSAGESHISISFRRVPPEAGGSPPGPPAGGGSPGGCDDEEGDDDGGPGDVDVRGQDPWFAGGDPWLGGGTVRRGGSGASGRPPKMPRKQRADRPVDDVDGGMGAQADALPLVPAFPALSVPCQVAEAKLFESLRMMMHIVITAWAIASRTRAASRVPTSGCAALPALPAPCDYQADSDIVDSMMYEMDVDGYPEDDALRVAFDIPHRGAPVVAANESTGSHGWDGRALLRDGAGGGDVEALLAELLKPLADAQKNFQNTLERSFGSQVLSSGAGAAPGRIIREIVWHEEEFVSWRRRLPLAELCQQHAWPLELFVGRFVTLLGGPWIGRVAKISGIREGAVCLEVYPDDERTEADPMIVYECGNPASTPQWDGMMVEKMILDADLAADL</sequence>
<keyword evidence="3" id="KW-1185">Reference proteome</keyword>
<evidence type="ECO:0000256" key="1">
    <source>
        <dbReference type="SAM" id="MobiDB-lite"/>
    </source>
</evidence>
<gene>
    <name evidence="2" type="ORF">PCOR1329_LOCUS48691</name>
</gene>
<evidence type="ECO:0000313" key="3">
    <source>
        <dbReference type="Proteomes" id="UP001189429"/>
    </source>
</evidence>
<reference evidence="2" key="1">
    <citation type="submission" date="2023-10" db="EMBL/GenBank/DDBJ databases">
        <authorList>
            <person name="Chen Y."/>
            <person name="Shah S."/>
            <person name="Dougan E. K."/>
            <person name="Thang M."/>
            <person name="Chan C."/>
        </authorList>
    </citation>
    <scope>NUCLEOTIDE SEQUENCE [LARGE SCALE GENOMIC DNA]</scope>
</reference>
<feature type="compositionally biased region" description="Acidic residues" evidence="1">
    <location>
        <begin position="108"/>
        <end position="118"/>
    </location>
</feature>
<dbReference type="EMBL" id="CAUYUJ010015884">
    <property type="protein sequence ID" value="CAK0859272.1"/>
    <property type="molecule type" value="Genomic_DNA"/>
</dbReference>
<evidence type="ECO:0000313" key="2">
    <source>
        <dbReference type="EMBL" id="CAK0859272.1"/>
    </source>
</evidence>